<sequence length="454" mass="50330">MRIWNRVRSALPAWWRKKAATESSGTADARRHWLAANRNLKSLLEDTSIPSGIRAELADEFEQIERITQKLDRDEVHVAAYGRVGVGKSSLLNALLGREAFRTSALHGETRREARADWQSLKDGQAVLLDTPGIDELDGGARERLARDVSLRADVILMVCEGDLTRIEHAALGQLARLGRTVVLVLNKADRYTRTELSALLQRLAERTRDWLPAEHIIAVSAHPRPEIILRTGPDGREEEMTRPREPDVKELRAVLWQLLEREGKVLAALNASLFASELDARVAQRIVAARRDLAERLIHKYCLAKGLLVAVNPVPVADLLAAAGTDIAMVTHLGRIYGFRMQRSEASRLLMTISAQLVALMGAYWGLNLVSSALKTASAGLSTTLTATAQGALAWYATYLVGRMAQTWFARGKSWGGDGPREVARSILATLDRDELLREARTELRNRIQRSSA</sequence>
<dbReference type="GO" id="GO:0002098">
    <property type="term" value="P:tRNA wobble uridine modification"/>
    <property type="evidence" value="ECO:0007669"/>
    <property type="project" value="TreeGrafter"/>
</dbReference>
<dbReference type="Proteomes" id="UP001359886">
    <property type="component" value="Unassembled WGS sequence"/>
</dbReference>
<dbReference type="InterPro" id="IPR006073">
    <property type="entry name" value="GTP-bd"/>
</dbReference>
<dbReference type="GO" id="GO:0016020">
    <property type="term" value="C:membrane"/>
    <property type="evidence" value="ECO:0007669"/>
    <property type="project" value="UniProtKB-SubCell"/>
</dbReference>
<proteinExistence type="predicted"/>
<evidence type="ECO:0000256" key="1">
    <source>
        <dbReference type="ARBA" id="ARBA00004141"/>
    </source>
</evidence>
<evidence type="ECO:0000256" key="2">
    <source>
        <dbReference type="ARBA" id="ARBA00022692"/>
    </source>
</evidence>
<evidence type="ECO:0000256" key="5">
    <source>
        <dbReference type="SAM" id="Phobius"/>
    </source>
</evidence>
<evidence type="ECO:0000259" key="6">
    <source>
        <dbReference type="Pfam" id="PF01926"/>
    </source>
</evidence>
<dbReference type="InterPro" id="IPR021147">
    <property type="entry name" value="DUF697"/>
</dbReference>
<dbReference type="Pfam" id="PF01926">
    <property type="entry name" value="MMR_HSR1"/>
    <property type="match status" value="1"/>
</dbReference>
<keyword evidence="8" id="KW-1185">Reference proteome</keyword>
<protein>
    <submittedName>
        <fullName evidence="7">GTP-binding protein</fullName>
    </submittedName>
</protein>
<dbReference type="SUPFAM" id="SSF52540">
    <property type="entry name" value="P-loop containing nucleoside triphosphate hydrolases"/>
    <property type="match status" value="1"/>
</dbReference>
<comment type="subcellular location">
    <subcellularLocation>
        <location evidence="1">Membrane</location>
        <topology evidence="1">Multi-pass membrane protein</topology>
    </subcellularLocation>
</comment>
<dbReference type="GO" id="GO:0005525">
    <property type="term" value="F:GTP binding"/>
    <property type="evidence" value="ECO:0007669"/>
    <property type="project" value="InterPro"/>
</dbReference>
<dbReference type="PANTHER" id="PTHR42714:SF6">
    <property type="entry name" value="TRANSLATION INITIATION FACTOR IF-2"/>
    <property type="match status" value="1"/>
</dbReference>
<keyword evidence="2 5" id="KW-0812">Transmembrane</keyword>
<feature type="transmembrane region" description="Helical" evidence="5">
    <location>
        <begin position="350"/>
        <end position="368"/>
    </location>
</feature>
<organism evidence="7 8">
    <name type="scientific">Elongatibacter sediminis</name>
    <dbReference type="NCBI Taxonomy" id="3119006"/>
    <lineage>
        <taxon>Bacteria</taxon>
        <taxon>Pseudomonadati</taxon>
        <taxon>Pseudomonadota</taxon>
        <taxon>Gammaproteobacteria</taxon>
        <taxon>Chromatiales</taxon>
        <taxon>Wenzhouxiangellaceae</taxon>
        <taxon>Elongatibacter</taxon>
    </lineage>
</organism>
<dbReference type="RefSeq" id="WP_354696824.1">
    <property type="nucleotide sequence ID" value="NZ_JAZHOG010000014.1"/>
</dbReference>
<dbReference type="Pfam" id="PF05128">
    <property type="entry name" value="DUF697"/>
    <property type="match status" value="1"/>
</dbReference>
<dbReference type="AlphaFoldDB" id="A0AAW9RPP1"/>
<name>A0AAW9RPP1_9GAMM</name>
<dbReference type="GO" id="GO:0030488">
    <property type="term" value="P:tRNA methylation"/>
    <property type="evidence" value="ECO:0007669"/>
    <property type="project" value="TreeGrafter"/>
</dbReference>
<feature type="domain" description="G" evidence="6">
    <location>
        <begin position="78"/>
        <end position="188"/>
    </location>
</feature>
<evidence type="ECO:0000313" key="7">
    <source>
        <dbReference type="EMBL" id="MEJ8569501.1"/>
    </source>
</evidence>
<dbReference type="CDD" id="cd00880">
    <property type="entry name" value="Era_like"/>
    <property type="match status" value="1"/>
</dbReference>
<dbReference type="EMBL" id="JAZHOG010000014">
    <property type="protein sequence ID" value="MEJ8569501.1"/>
    <property type="molecule type" value="Genomic_DNA"/>
</dbReference>
<evidence type="ECO:0000256" key="4">
    <source>
        <dbReference type="ARBA" id="ARBA00023136"/>
    </source>
</evidence>
<accession>A0AAW9RPP1</accession>
<dbReference type="PANTHER" id="PTHR42714">
    <property type="entry name" value="TRNA MODIFICATION GTPASE GTPBP3"/>
    <property type="match status" value="1"/>
</dbReference>
<comment type="caution">
    <text evidence="7">The sequence shown here is derived from an EMBL/GenBank/DDBJ whole genome shotgun (WGS) entry which is preliminary data.</text>
</comment>
<keyword evidence="3 5" id="KW-1133">Transmembrane helix</keyword>
<dbReference type="Gene3D" id="3.40.50.300">
    <property type="entry name" value="P-loop containing nucleotide triphosphate hydrolases"/>
    <property type="match status" value="1"/>
</dbReference>
<dbReference type="GO" id="GO:0005737">
    <property type="term" value="C:cytoplasm"/>
    <property type="evidence" value="ECO:0007669"/>
    <property type="project" value="TreeGrafter"/>
</dbReference>
<evidence type="ECO:0000256" key="3">
    <source>
        <dbReference type="ARBA" id="ARBA00022989"/>
    </source>
</evidence>
<dbReference type="InterPro" id="IPR027417">
    <property type="entry name" value="P-loop_NTPase"/>
</dbReference>
<feature type="transmembrane region" description="Helical" evidence="5">
    <location>
        <begin position="380"/>
        <end position="402"/>
    </location>
</feature>
<evidence type="ECO:0000313" key="8">
    <source>
        <dbReference type="Proteomes" id="UP001359886"/>
    </source>
</evidence>
<keyword evidence="4 5" id="KW-0472">Membrane</keyword>
<gene>
    <name evidence="7" type="ORF">V3330_17875</name>
</gene>
<reference evidence="7 8" key="1">
    <citation type="submission" date="2024-02" db="EMBL/GenBank/DDBJ databases">
        <title>A novel Wenzhouxiangellaceae bacterium, isolated from coastal sediments.</title>
        <authorList>
            <person name="Du Z.-J."/>
            <person name="Ye Y.-Q."/>
            <person name="Zhang X.-Y."/>
        </authorList>
    </citation>
    <scope>NUCLEOTIDE SEQUENCE [LARGE SCALE GENOMIC DNA]</scope>
    <source>
        <strain evidence="7 8">CH-27</strain>
    </source>
</reference>